<name>A0A2T5PCY5_ECTOL</name>
<protein>
    <submittedName>
        <fullName evidence="1">Uncharacterized protein</fullName>
    </submittedName>
</protein>
<dbReference type="AlphaFoldDB" id="A0A2T5PCY5"/>
<proteinExistence type="predicted"/>
<reference evidence="1 2" key="1">
    <citation type="submission" date="2018-04" db="EMBL/GenBank/DDBJ databases">
        <title>Pseudomonas sp. nov., isolated from mangrove soil.</title>
        <authorList>
            <person name="Chen C."/>
        </authorList>
    </citation>
    <scope>NUCLEOTIDE SEQUENCE [LARGE SCALE GENOMIC DNA]</scope>
    <source>
        <strain evidence="1 2">JCM 14246</strain>
    </source>
</reference>
<keyword evidence="2" id="KW-1185">Reference proteome</keyword>
<gene>
    <name evidence="1" type="ORF">DBO86_25475</name>
</gene>
<comment type="caution">
    <text evidence="1">The sequence shown here is derived from an EMBL/GenBank/DDBJ whole genome shotgun (WGS) entry which is preliminary data.</text>
</comment>
<sequence>MSRQREKGTVETRLNLDVRSLHRAGVLVVGGRGTWQWLRSGKQAGQVCFEVVAADCLRLRYRVATATGAELRDYRVTIARTPCHLGGTRAWFLCPCCSRRVARLYLRDLFACRQCHCLNYASQQASKTSAALDRSLLLRKAVGVNEGPLMLGAERIEKPKGMHGLTFARKLERVKQADARFMGMLGAILARG</sequence>
<organism evidence="1 2">
    <name type="scientific">Ectopseudomonas oleovorans</name>
    <name type="common">Pseudomonas oleovorans</name>
    <dbReference type="NCBI Taxonomy" id="301"/>
    <lineage>
        <taxon>Bacteria</taxon>
        <taxon>Pseudomonadati</taxon>
        <taxon>Pseudomonadota</taxon>
        <taxon>Gammaproteobacteria</taxon>
        <taxon>Pseudomonadales</taxon>
        <taxon>Pseudomonadaceae</taxon>
        <taxon>Ectopseudomonas</taxon>
    </lineage>
</organism>
<dbReference type="EMBL" id="QASO01000142">
    <property type="protein sequence ID" value="PTU75592.1"/>
    <property type="molecule type" value="Genomic_DNA"/>
</dbReference>
<evidence type="ECO:0000313" key="1">
    <source>
        <dbReference type="EMBL" id="PTU75592.1"/>
    </source>
</evidence>
<evidence type="ECO:0000313" key="2">
    <source>
        <dbReference type="Proteomes" id="UP000244052"/>
    </source>
</evidence>
<accession>A0A2T5PCY5</accession>
<dbReference type="Proteomes" id="UP000244052">
    <property type="component" value="Unassembled WGS sequence"/>
</dbReference>